<evidence type="ECO:0000313" key="1">
    <source>
        <dbReference type="EMBL" id="ADI15578.1"/>
    </source>
</evidence>
<dbReference type="OrthoDB" id="1446591at2"/>
<proteinExistence type="predicted"/>
<dbReference type="Proteomes" id="UP000000379">
    <property type="component" value="Chromosome"/>
</dbReference>
<dbReference type="HOGENOM" id="CLU_1229460_0_0_0"/>
<organism evidence="1 2">
    <name type="scientific">Truepera radiovictrix (strain DSM 17093 / CIP 108686 / LMG 22925 / RQ-24)</name>
    <dbReference type="NCBI Taxonomy" id="649638"/>
    <lineage>
        <taxon>Bacteria</taxon>
        <taxon>Thermotogati</taxon>
        <taxon>Deinococcota</taxon>
        <taxon>Deinococci</taxon>
        <taxon>Trueperales</taxon>
        <taxon>Trueperaceae</taxon>
        <taxon>Truepera</taxon>
    </lineage>
</organism>
<reference evidence="2" key="1">
    <citation type="submission" date="2010-05" db="EMBL/GenBank/DDBJ databases">
        <title>The complete genome of Truepera radiovictris DSM 17093.</title>
        <authorList>
            <consortium name="US DOE Joint Genome Institute (JGI-PGF)"/>
            <person name="Lucas S."/>
            <person name="Copeland A."/>
            <person name="Lapidus A."/>
            <person name="Glavina del Rio T."/>
            <person name="Dalin E."/>
            <person name="Tice H."/>
            <person name="Bruce D."/>
            <person name="Goodwin L."/>
            <person name="Pitluck S."/>
            <person name="Kyrpides N."/>
            <person name="Mavromatis K."/>
            <person name="Ovchinnikova G."/>
            <person name="Munk A.C."/>
            <person name="Detter J.C."/>
            <person name="Han C."/>
            <person name="Tapia R."/>
            <person name="Land M."/>
            <person name="Hauser L."/>
            <person name="Markowitz V."/>
            <person name="Cheng J.-F."/>
            <person name="Hugenholtz P."/>
            <person name="Woyke T."/>
            <person name="Wu D."/>
            <person name="Tindall B."/>
            <person name="Pomrenke H.G."/>
            <person name="Brambilla E."/>
            <person name="Klenk H.-P."/>
            <person name="Eisen J.A."/>
        </authorList>
    </citation>
    <scope>NUCLEOTIDE SEQUENCE [LARGE SCALE GENOMIC DNA]</scope>
    <source>
        <strain evidence="2">DSM 17093 / CIP 108686 / LMG 22925 / RQ-24</strain>
    </source>
</reference>
<evidence type="ECO:0000313" key="2">
    <source>
        <dbReference type="Proteomes" id="UP000000379"/>
    </source>
</evidence>
<name>D7CTB5_TRURR</name>
<protein>
    <submittedName>
        <fullName evidence="1">Uncharacterized protein</fullName>
    </submittedName>
</protein>
<reference evidence="1 2" key="2">
    <citation type="journal article" date="2011" name="Stand. Genomic Sci.">
        <title>Complete genome sequence of Truepera radiovictrix type strain (RQ-24).</title>
        <authorList>
            <person name="Ivanova N."/>
            <person name="Rohde C."/>
            <person name="Munk C."/>
            <person name="Nolan M."/>
            <person name="Lucas S."/>
            <person name="Del Rio T.G."/>
            <person name="Tice H."/>
            <person name="Deshpande S."/>
            <person name="Cheng J.F."/>
            <person name="Tapia R."/>
            <person name="Han C."/>
            <person name="Goodwin L."/>
            <person name="Pitluck S."/>
            <person name="Liolios K."/>
            <person name="Mavromatis K."/>
            <person name="Mikhailova N."/>
            <person name="Pati A."/>
            <person name="Chen A."/>
            <person name="Palaniappan K."/>
            <person name="Land M."/>
            <person name="Hauser L."/>
            <person name="Chang Y.J."/>
            <person name="Jeffries C.D."/>
            <person name="Brambilla E."/>
            <person name="Rohde M."/>
            <person name="Goker M."/>
            <person name="Tindall B.J."/>
            <person name="Woyke T."/>
            <person name="Bristow J."/>
            <person name="Eisen J.A."/>
            <person name="Markowitz V."/>
            <person name="Hugenholtz P."/>
            <person name="Kyrpides N.C."/>
            <person name="Klenk H.P."/>
            <person name="Lapidus A."/>
        </authorList>
    </citation>
    <scope>NUCLEOTIDE SEQUENCE [LARGE SCALE GENOMIC DNA]</scope>
    <source>
        <strain evidence="2">DSM 17093 / CIP 108686 / LMG 22925 / RQ-24</strain>
    </source>
</reference>
<dbReference type="KEGG" id="tra:Trad_2470"/>
<gene>
    <name evidence="1" type="ordered locus">Trad_2470</name>
</gene>
<dbReference type="RefSeq" id="WP_013178940.1">
    <property type="nucleotide sequence ID" value="NC_014221.1"/>
</dbReference>
<sequence length="225" mass="25558">MLSDLSAAVIAIDGTMNPTIHHPTWYQLIGLLSWEDTAFATAGRHLLVTPSVSTFRVPAFALRCKRERWEIRTVSREARTRILNVALKTFDDLLPQTPVTGFHFTFRFSIEVPHERAADFFGGALREVAPIEGRGERVLMMSTVTVDDTKRRLFQVRLLPEGNQLLVKHRFSYAVRAKGMYTLRQMSMSEDYDLDYEEAVTRTEQLAAKLTHKGSRRSGGNTISN</sequence>
<accession>D7CTB5</accession>
<dbReference type="EMBL" id="CP002049">
    <property type="protein sequence ID" value="ADI15578.1"/>
    <property type="molecule type" value="Genomic_DNA"/>
</dbReference>
<keyword evidence="2" id="KW-1185">Reference proteome</keyword>
<dbReference type="AlphaFoldDB" id="D7CTB5"/>
<dbReference type="STRING" id="649638.Trad_2470"/>